<dbReference type="HOGENOM" id="CLU_078556_0_1_1"/>
<comment type="caution">
    <text evidence="3">The sequence shown here is derived from an EMBL/GenBank/DDBJ whole genome shotgun (WGS) entry which is preliminary data.</text>
</comment>
<dbReference type="AlphaFoldDB" id="K2QR54"/>
<dbReference type="InParanoid" id="K2QR54"/>
<feature type="signal peptide" evidence="2">
    <location>
        <begin position="1"/>
        <end position="18"/>
    </location>
</feature>
<dbReference type="VEuPathDB" id="FungiDB:MPH_10498"/>
<dbReference type="InterPro" id="IPR052820">
    <property type="entry name" value="PhiA_domain"/>
</dbReference>
<organism evidence="3 4">
    <name type="scientific">Macrophomina phaseolina (strain MS6)</name>
    <name type="common">Charcoal rot fungus</name>
    <dbReference type="NCBI Taxonomy" id="1126212"/>
    <lineage>
        <taxon>Eukaryota</taxon>
        <taxon>Fungi</taxon>
        <taxon>Dikarya</taxon>
        <taxon>Ascomycota</taxon>
        <taxon>Pezizomycotina</taxon>
        <taxon>Dothideomycetes</taxon>
        <taxon>Dothideomycetes incertae sedis</taxon>
        <taxon>Botryosphaeriales</taxon>
        <taxon>Botryosphaeriaceae</taxon>
        <taxon>Macrophomina</taxon>
    </lineage>
</organism>
<evidence type="ECO:0000256" key="1">
    <source>
        <dbReference type="SAM" id="MobiDB-lite"/>
    </source>
</evidence>
<name>K2QR54_MACPH</name>
<reference evidence="3 4" key="1">
    <citation type="journal article" date="2012" name="BMC Genomics">
        <title>Tools to kill: Genome of one of the most destructive plant pathogenic fungi Macrophomina phaseolina.</title>
        <authorList>
            <person name="Islam M.S."/>
            <person name="Haque M.S."/>
            <person name="Islam M.M."/>
            <person name="Emdad E.M."/>
            <person name="Halim A."/>
            <person name="Hossen Q.M.M."/>
            <person name="Hossain M.Z."/>
            <person name="Ahmed B."/>
            <person name="Rahim S."/>
            <person name="Rahman M.S."/>
            <person name="Alam M.M."/>
            <person name="Hou S."/>
            <person name="Wan X."/>
            <person name="Saito J.A."/>
            <person name="Alam M."/>
        </authorList>
    </citation>
    <scope>NUCLEOTIDE SEQUENCE [LARGE SCALE GENOMIC DNA]</scope>
    <source>
        <strain evidence="3 4">MS6</strain>
    </source>
</reference>
<evidence type="ECO:0000313" key="4">
    <source>
        <dbReference type="Proteomes" id="UP000007129"/>
    </source>
</evidence>
<dbReference type="PANTHER" id="PTHR42047">
    <property type="entry name" value="PROTEIN, PUTATIVE (AFU_ORTHOLOGUE AFUA_6G03560)-RELATED"/>
    <property type="match status" value="1"/>
</dbReference>
<feature type="region of interest" description="Disordered" evidence="1">
    <location>
        <begin position="24"/>
        <end position="44"/>
    </location>
</feature>
<gene>
    <name evidence="3" type="ORF">MPH_10498</name>
</gene>
<sequence>MHIPTLLTFLTTTALAVAGPAALPAEDRTNNNAGPLLPRQGTTTPQRFRLNVRFSNTPTLSGALHASGGSFWLHKSTKSFCPGESVLQAPCPPGNETSFTGGGPDGRLSLNVAVPGGQQVFIGPRGLLRYTRAHSGDMPRGSITSGLTVQEGTRFLNPFYQLWLCNTDEDDEVWQVWVEQRDAQGSQKNWGSTGRNACTRINLEAEEVKDEVGAWQYD</sequence>
<keyword evidence="2" id="KW-0732">Signal</keyword>
<dbReference type="EMBL" id="AHHD01000451">
    <property type="protein sequence ID" value="EKG12381.1"/>
    <property type="molecule type" value="Genomic_DNA"/>
</dbReference>
<dbReference type="Proteomes" id="UP000007129">
    <property type="component" value="Unassembled WGS sequence"/>
</dbReference>
<accession>K2QR54</accession>
<dbReference type="OrthoDB" id="5430620at2759"/>
<dbReference type="PANTHER" id="PTHR42047:SF1">
    <property type="entry name" value="PROTEIN, PUTATIVE (AFU_ORTHOLOGUE AFUA_6G03560)-RELATED"/>
    <property type="match status" value="1"/>
</dbReference>
<evidence type="ECO:0000256" key="2">
    <source>
        <dbReference type="SAM" id="SignalP"/>
    </source>
</evidence>
<protein>
    <submittedName>
        <fullName evidence="3">Uncharacterized protein</fullName>
    </submittedName>
</protein>
<evidence type="ECO:0000313" key="3">
    <source>
        <dbReference type="EMBL" id="EKG12381.1"/>
    </source>
</evidence>
<proteinExistence type="predicted"/>
<dbReference type="eggNOG" id="ENOG502SQTY">
    <property type="taxonomic scope" value="Eukaryota"/>
</dbReference>
<feature type="chain" id="PRO_5003863770" evidence="2">
    <location>
        <begin position="19"/>
        <end position="218"/>
    </location>
</feature>